<evidence type="ECO:0000313" key="4">
    <source>
        <dbReference type="EMBL" id="CAG9287621.1"/>
    </source>
</evidence>
<feature type="domain" description="SAYSvFN" evidence="3">
    <location>
        <begin position="96"/>
        <end position="160"/>
    </location>
</feature>
<evidence type="ECO:0000256" key="2">
    <source>
        <dbReference type="SAM" id="Phobius"/>
    </source>
</evidence>
<dbReference type="InterPro" id="IPR039159">
    <property type="entry name" value="SAYSD1"/>
</dbReference>
<feature type="compositionally biased region" description="Basic residues" evidence="1">
    <location>
        <begin position="218"/>
        <end position="231"/>
    </location>
</feature>
<evidence type="ECO:0000256" key="1">
    <source>
        <dbReference type="SAM" id="MobiDB-lite"/>
    </source>
</evidence>
<feature type="region of interest" description="Disordered" evidence="1">
    <location>
        <begin position="171"/>
        <end position="255"/>
    </location>
</feature>
<feature type="transmembrane region" description="Helical" evidence="2">
    <location>
        <begin position="89"/>
        <end position="105"/>
    </location>
</feature>
<keyword evidence="2" id="KW-0812">Transmembrane</keyword>
<dbReference type="PANTHER" id="PTHR13527:SF0">
    <property type="entry name" value="SAYSVFN DOMAIN-CONTAINING PROTEIN 1"/>
    <property type="match status" value="1"/>
</dbReference>
<feature type="compositionally biased region" description="Basic and acidic residues" evidence="1">
    <location>
        <begin position="232"/>
        <end position="245"/>
    </location>
</feature>
<name>A0A8J9X4N6_PHATR</name>
<feature type="transmembrane region" description="Helical" evidence="2">
    <location>
        <begin position="111"/>
        <end position="129"/>
    </location>
</feature>
<organism evidence="4">
    <name type="scientific">Phaeodactylum tricornutum</name>
    <name type="common">Diatom</name>
    <dbReference type="NCBI Taxonomy" id="2850"/>
    <lineage>
        <taxon>Eukaryota</taxon>
        <taxon>Sar</taxon>
        <taxon>Stramenopiles</taxon>
        <taxon>Ochrophyta</taxon>
        <taxon>Bacillariophyta</taxon>
        <taxon>Bacillariophyceae</taxon>
        <taxon>Bacillariophycidae</taxon>
        <taxon>Naviculales</taxon>
        <taxon>Phaeodactylaceae</taxon>
        <taxon>Phaeodactylum</taxon>
    </lineage>
</organism>
<keyword evidence="2" id="KW-0472">Membrane</keyword>
<dbReference type="EMBL" id="OU594944">
    <property type="protein sequence ID" value="CAG9287621.1"/>
    <property type="molecule type" value="Genomic_DNA"/>
</dbReference>
<dbReference type="Pfam" id="PF10260">
    <property type="entry name" value="SAYSvFN"/>
    <property type="match status" value="1"/>
</dbReference>
<dbReference type="PANTHER" id="PTHR13527">
    <property type="entry name" value="SAYSVFN DOMAIN-CONTAINING PROTEIN 1"/>
    <property type="match status" value="1"/>
</dbReference>
<proteinExistence type="predicted"/>
<reference evidence="4" key="1">
    <citation type="submission" date="2022-02" db="EMBL/GenBank/DDBJ databases">
        <authorList>
            <person name="Giguere J D."/>
        </authorList>
    </citation>
    <scope>NUCLEOTIDE SEQUENCE</scope>
    <source>
        <strain evidence="4">CCAP 1055/1</strain>
    </source>
</reference>
<feature type="non-terminal residue" evidence="4">
    <location>
        <position position="255"/>
    </location>
</feature>
<protein>
    <recommendedName>
        <fullName evidence="3">SAYSvFN domain-containing protein</fullName>
    </recommendedName>
</protein>
<sequence>MPPTGFKRSRALWDHARRPYSNWKDGCLSWMQAFLYELQPIRMSLIDFRAWKKRISNLIVNAGDFVTKTTPTGCKILVSFLTRLNRQQWALLAAIVLYYVFVRVVHDVLEAGPIVLILTALGAIFTVGLSDEETNGLSAYSVFNRGFQRIMGSVDPEELLAQHVGGGMIGMPMAQRPPPHQNRQRDRHHPPRVEPAEPDVAVPPDHVDEPALDDNVHNNRRARKSGKKARRGNLEQRREMRHQREAALAMGFGGD</sequence>
<dbReference type="Proteomes" id="UP000836788">
    <property type="component" value="Chromosome 3"/>
</dbReference>
<gene>
    <name evidence="4" type="ORF">PTTT1_LOCUS36071</name>
</gene>
<feature type="compositionally biased region" description="Basic and acidic residues" evidence="1">
    <location>
        <begin position="205"/>
        <end position="217"/>
    </location>
</feature>
<dbReference type="AlphaFoldDB" id="A0A8J9X4N6"/>
<evidence type="ECO:0000259" key="3">
    <source>
        <dbReference type="Pfam" id="PF10260"/>
    </source>
</evidence>
<dbReference type="InterPro" id="IPR019387">
    <property type="entry name" value="SAYSvFN_dom"/>
</dbReference>
<keyword evidence="2" id="KW-1133">Transmembrane helix</keyword>
<accession>A0A8J9X4N6</accession>